<evidence type="ECO:0000256" key="2">
    <source>
        <dbReference type="ARBA" id="ARBA00022448"/>
    </source>
</evidence>
<dbReference type="PANTHER" id="PTHR43553">
    <property type="entry name" value="HEAVY METAL TRANSPORTER"/>
    <property type="match status" value="1"/>
</dbReference>
<keyword evidence="2" id="KW-0813">Transport</keyword>
<comment type="function">
    <text evidence="5">Probably part of an ABC transporter complex. Responsible for energy coupling to the transport system.</text>
</comment>
<dbReference type="InterPro" id="IPR015856">
    <property type="entry name" value="ABC_transpr_CbiO/EcfA_su"/>
</dbReference>
<dbReference type="InterPro" id="IPR027417">
    <property type="entry name" value="P-loop_NTPase"/>
</dbReference>
<dbReference type="GO" id="GO:0016887">
    <property type="term" value="F:ATP hydrolysis activity"/>
    <property type="evidence" value="ECO:0007669"/>
    <property type="project" value="InterPro"/>
</dbReference>
<protein>
    <submittedName>
        <fullName evidence="7">ATP-binding cassette domain-containing protein</fullName>
    </submittedName>
</protein>
<dbReference type="GO" id="GO:0043190">
    <property type="term" value="C:ATP-binding cassette (ABC) transporter complex"/>
    <property type="evidence" value="ECO:0007669"/>
    <property type="project" value="TreeGrafter"/>
</dbReference>
<dbReference type="GO" id="GO:0042626">
    <property type="term" value="F:ATPase-coupled transmembrane transporter activity"/>
    <property type="evidence" value="ECO:0007669"/>
    <property type="project" value="TreeGrafter"/>
</dbReference>
<organism evidence="7">
    <name type="scientific">Methanothermobacter wolfeii</name>
    <name type="common">Methanobacterium wolfei</name>
    <dbReference type="NCBI Taxonomy" id="145261"/>
    <lineage>
        <taxon>Archaea</taxon>
        <taxon>Methanobacteriati</taxon>
        <taxon>Methanobacteriota</taxon>
        <taxon>Methanomada group</taxon>
        <taxon>Methanobacteria</taxon>
        <taxon>Methanobacteriales</taxon>
        <taxon>Methanobacteriaceae</taxon>
        <taxon>Methanothermobacter</taxon>
    </lineage>
</organism>
<dbReference type="AlphaFoldDB" id="A0A9E7RTL5"/>
<reference evidence="7" key="1">
    <citation type="submission" date="2022-09" db="EMBL/GenBank/DDBJ databases">
        <title>Characterization of three MwoI isoschizomers from sequenced genome and metagenomes.</title>
        <authorList>
            <person name="Fomenkov A."/>
            <person name="Xu S.Y."/>
            <person name="Roberts R.J."/>
        </authorList>
    </citation>
    <scope>NUCLEOTIDE SEQUENCE</scope>
    <source>
        <strain evidence="7">DSM 2970</strain>
    </source>
</reference>
<dbReference type="InterPro" id="IPR003439">
    <property type="entry name" value="ABC_transporter-like_ATP-bd"/>
</dbReference>
<proteinExistence type="predicted"/>
<accession>A0A9E7RTL5</accession>
<dbReference type="EMBL" id="CP104550">
    <property type="protein sequence ID" value="UXH31968.1"/>
    <property type="molecule type" value="Genomic_DNA"/>
</dbReference>
<dbReference type="SUPFAM" id="SSF52540">
    <property type="entry name" value="P-loop containing nucleoside triphosphate hydrolases"/>
    <property type="match status" value="1"/>
</dbReference>
<dbReference type="InterPro" id="IPR050095">
    <property type="entry name" value="ECF_ABC_transporter_ATP-bd"/>
</dbReference>
<evidence type="ECO:0000313" key="7">
    <source>
        <dbReference type="EMBL" id="UXH31968.1"/>
    </source>
</evidence>
<evidence type="ECO:0000259" key="6">
    <source>
        <dbReference type="Pfam" id="PF00005"/>
    </source>
</evidence>
<evidence type="ECO:0000256" key="5">
    <source>
        <dbReference type="ARBA" id="ARBA00025157"/>
    </source>
</evidence>
<dbReference type="Gene3D" id="3.40.50.300">
    <property type="entry name" value="P-loop containing nucleotide triphosphate hydrolases"/>
    <property type="match status" value="1"/>
</dbReference>
<dbReference type="PANTHER" id="PTHR43553:SF24">
    <property type="entry name" value="ENERGY-COUPLING FACTOR TRANSPORTER ATP-BINDING PROTEIN ECFA1"/>
    <property type="match status" value="1"/>
</dbReference>
<keyword evidence="3" id="KW-0547">Nucleotide-binding</keyword>
<dbReference type="CDD" id="cd03225">
    <property type="entry name" value="ABC_cobalt_CbiO_domain1"/>
    <property type="match status" value="1"/>
</dbReference>
<name>A0A9E7RTL5_METWO</name>
<dbReference type="Proteomes" id="UP001065373">
    <property type="component" value="Chromosome"/>
</dbReference>
<comment type="subcellular location">
    <subcellularLocation>
        <location evidence="1">Cell membrane</location>
        <topology evidence="1">Peripheral membrane protein</topology>
    </subcellularLocation>
</comment>
<gene>
    <name evidence="7" type="ORF">N5910_01290</name>
</gene>
<dbReference type="GO" id="GO:0005524">
    <property type="term" value="F:ATP binding"/>
    <property type="evidence" value="ECO:0007669"/>
    <property type="project" value="UniProtKB-KW"/>
</dbReference>
<evidence type="ECO:0000256" key="3">
    <source>
        <dbReference type="ARBA" id="ARBA00022741"/>
    </source>
</evidence>
<evidence type="ECO:0000256" key="1">
    <source>
        <dbReference type="ARBA" id="ARBA00004202"/>
    </source>
</evidence>
<keyword evidence="4 7" id="KW-0067">ATP-binding</keyword>
<dbReference type="Pfam" id="PF00005">
    <property type="entry name" value="ABC_tran"/>
    <property type="match status" value="1"/>
</dbReference>
<feature type="domain" description="ABC transporter" evidence="6">
    <location>
        <begin position="1"/>
        <end position="86"/>
    </location>
</feature>
<sequence>MIGPNGAGKSTLLLHLNGILKPKEGSILIDGAEIDYSKDGLMKLRQRVGIVFQNPDDQLFSPTVFEDMAFGPVNLGLDDDEVERRVRGSLEGLVWVDMGTGPHTTSVAVRRRRLQLQVSLQ</sequence>
<evidence type="ECO:0000256" key="4">
    <source>
        <dbReference type="ARBA" id="ARBA00022840"/>
    </source>
</evidence>